<dbReference type="Pfam" id="PF08263">
    <property type="entry name" value="LRRNT_2"/>
    <property type="match status" value="1"/>
</dbReference>
<dbReference type="FunFam" id="3.80.10.10:FF:000095">
    <property type="entry name" value="LRR receptor-like serine/threonine-protein kinase GSO1"/>
    <property type="match status" value="1"/>
</dbReference>
<dbReference type="SMART" id="SM00369">
    <property type="entry name" value="LRR_TYP"/>
    <property type="match status" value="7"/>
</dbReference>
<dbReference type="GeneID" id="18594271"/>
<gene>
    <name evidence="17" type="primary">LOC18594271</name>
</gene>
<keyword evidence="6 14" id="KW-0732">Signal</keyword>
<dbReference type="InterPro" id="IPR003591">
    <property type="entry name" value="Leu-rich_rpt_typical-subtyp"/>
</dbReference>
<dbReference type="Pfam" id="PF00560">
    <property type="entry name" value="LRR_1"/>
    <property type="match status" value="4"/>
</dbReference>
<feature type="transmembrane region" description="Helical" evidence="13">
    <location>
        <begin position="731"/>
        <end position="751"/>
    </location>
</feature>
<dbReference type="InterPro" id="IPR001611">
    <property type="entry name" value="Leu-rich_rpt"/>
</dbReference>
<dbReference type="PANTHER" id="PTHR48061">
    <property type="entry name" value="LEUCINE-RICH REPEAT RECEPTOR PROTEIN KINASE EMS1-LIKE-RELATED"/>
    <property type="match status" value="1"/>
</dbReference>
<dbReference type="RefSeq" id="XP_007021840.2">
    <property type="nucleotide sequence ID" value="XM_007021778.2"/>
</dbReference>
<evidence type="ECO:0000256" key="3">
    <source>
        <dbReference type="ARBA" id="ARBA00022475"/>
    </source>
</evidence>
<keyword evidence="4" id="KW-0433">Leucine-rich repeat</keyword>
<keyword evidence="9 13" id="KW-0472">Membrane</keyword>
<evidence type="ECO:0000256" key="2">
    <source>
        <dbReference type="ARBA" id="ARBA00009592"/>
    </source>
</evidence>
<organism evidence="16 17">
    <name type="scientific">Theobroma cacao</name>
    <name type="common">Cacao</name>
    <name type="synonym">Cocoa</name>
    <dbReference type="NCBI Taxonomy" id="3641"/>
    <lineage>
        <taxon>Eukaryota</taxon>
        <taxon>Viridiplantae</taxon>
        <taxon>Streptophyta</taxon>
        <taxon>Embryophyta</taxon>
        <taxon>Tracheophyta</taxon>
        <taxon>Spermatophyta</taxon>
        <taxon>Magnoliopsida</taxon>
        <taxon>eudicotyledons</taxon>
        <taxon>Gunneridae</taxon>
        <taxon>Pentapetalae</taxon>
        <taxon>rosids</taxon>
        <taxon>malvids</taxon>
        <taxon>Malvales</taxon>
        <taxon>Malvaceae</taxon>
        <taxon>Byttnerioideae</taxon>
        <taxon>Theobroma</taxon>
    </lineage>
</organism>
<evidence type="ECO:0000256" key="6">
    <source>
        <dbReference type="ARBA" id="ARBA00022729"/>
    </source>
</evidence>
<comment type="subcellular location">
    <subcellularLocation>
        <location evidence="1">Cell membrane</location>
        <topology evidence="1">Single-pass type I membrane protein</topology>
    </subcellularLocation>
</comment>
<reference evidence="17" key="2">
    <citation type="submission" date="2025-08" db="UniProtKB">
        <authorList>
            <consortium name="RefSeq"/>
        </authorList>
    </citation>
    <scope>IDENTIFICATION</scope>
</reference>
<evidence type="ECO:0000256" key="8">
    <source>
        <dbReference type="ARBA" id="ARBA00022989"/>
    </source>
</evidence>
<dbReference type="PANTHER" id="PTHR48061:SF46">
    <property type="entry name" value="LEUCINE-RICH REPEAT-CONTAINING N-TERMINAL PLANT-TYPE DOMAIN-CONTAINING PROTEIN"/>
    <property type="match status" value="1"/>
</dbReference>
<evidence type="ECO:0000256" key="1">
    <source>
        <dbReference type="ARBA" id="ARBA00004251"/>
    </source>
</evidence>
<name>A0AB32UXK4_THECC</name>
<evidence type="ECO:0000256" key="4">
    <source>
        <dbReference type="ARBA" id="ARBA00022614"/>
    </source>
</evidence>
<accession>A0AB32UXK4</accession>
<evidence type="ECO:0000259" key="15">
    <source>
        <dbReference type="Pfam" id="PF08263"/>
    </source>
</evidence>
<dbReference type="Pfam" id="PF13855">
    <property type="entry name" value="LRR_8"/>
    <property type="match status" value="3"/>
</dbReference>
<dbReference type="InterPro" id="IPR046956">
    <property type="entry name" value="RLP23-like"/>
</dbReference>
<feature type="domain" description="Leucine-rich repeat-containing N-terminal plant-type" evidence="15">
    <location>
        <begin position="40"/>
        <end position="91"/>
    </location>
</feature>
<dbReference type="Proteomes" id="UP000694886">
    <property type="component" value="Chromosome 7"/>
</dbReference>
<dbReference type="PRINTS" id="PR00019">
    <property type="entry name" value="LEURICHRPT"/>
</dbReference>
<evidence type="ECO:0000313" key="17">
    <source>
        <dbReference type="RefSeq" id="XP_007021840.2"/>
    </source>
</evidence>
<keyword evidence="3" id="KW-1003">Cell membrane</keyword>
<feature type="region of interest" description="Disordered" evidence="12">
    <location>
        <begin position="690"/>
        <end position="713"/>
    </location>
</feature>
<dbReference type="GO" id="GO:0005886">
    <property type="term" value="C:plasma membrane"/>
    <property type="evidence" value="ECO:0007669"/>
    <property type="project" value="UniProtKB-SubCell"/>
</dbReference>
<evidence type="ECO:0000313" key="16">
    <source>
        <dbReference type="Proteomes" id="UP000694886"/>
    </source>
</evidence>
<dbReference type="InterPro" id="IPR013210">
    <property type="entry name" value="LRR_N_plant-typ"/>
</dbReference>
<keyword evidence="5 13" id="KW-0812">Transmembrane</keyword>
<keyword evidence="10 17" id="KW-0675">Receptor</keyword>
<proteinExistence type="inferred from homology"/>
<dbReference type="PROSITE" id="PS51450">
    <property type="entry name" value="LRR"/>
    <property type="match status" value="1"/>
</dbReference>
<evidence type="ECO:0000256" key="12">
    <source>
        <dbReference type="SAM" id="MobiDB-lite"/>
    </source>
</evidence>
<sequence>MECLRSFNQFLCLLLLYLNFQATLSSSISSSLATQVCSHEESAALIQFKKSFSLDKDASKECGHNGILSYPKTDSWKEGTDCCSWDGISCDNATGQVIGLDLSCSWLYGTIPSNSSLFLLRHLQKLNLAYNYFYNSMISPDQFGQLENLLHLNLSSSSFSGLIPNSIFYLVNLTYLDLSSNNLSGSLELNMLSKLHSLEGLDLSYNTLSLNSDIDVDYTLPNLQYLQLASCNISEFPHFLSRFEVLQHLDLSYNKLSLNSDIDLDYALPNLQYLRLSSCNISEFPHFLSRSEGLQHLDLSNNRISGQIPKWMWDVGKDSLALLNLSLNSLTYLEQLPWKNMKILDLHSNLIQGSLPILPLDTRYFSISNNKLTGEINSFICNVKFLSVLDLSHNSLVGTIPKCLVKLSNLLVLNLGMNKLNGTIPSTFAKDCALRYLNLNGNLLEGPLTESIKDCRSLELFDLGNNNINDTFPHWLGALPGLRVLILHSNSFHGSIYGSRTNHSFQNLQILDLSNNNFCGPLPASYINSLKQMMHLDENFVPYMEEQINNYSVIYNYSTGPIRVKGFDMIGSAKFLTMYTGIDLSSNKFEGEIPKIFGELSSLRGLNLSHNRLSGHIPLSLGNLISLEWLDLSSNKLTGMIPEELVGLSFLEVLNVSNNQLVGPVPLEKQFATFDSSSYEGNEGLCGSPLSRPCMNPEPRSPPSPPPPSPTLMNSNKINGYKIGFGWLDKAVFVGYACGFLFGVPVGYIVFRKPQLIVPS</sequence>
<dbReference type="InterPro" id="IPR032675">
    <property type="entry name" value="LRR_dom_sf"/>
</dbReference>
<evidence type="ECO:0000256" key="11">
    <source>
        <dbReference type="ARBA" id="ARBA00023180"/>
    </source>
</evidence>
<evidence type="ECO:0000256" key="10">
    <source>
        <dbReference type="ARBA" id="ARBA00023170"/>
    </source>
</evidence>
<evidence type="ECO:0000256" key="14">
    <source>
        <dbReference type="SAM" id="SignalP"/>
    </source>
</evidence>
<dbReference type="FunFam" id="3.80.10.10:FF:000041">
    <property type="entry name" value="LRR receptor-like serine/threonine-protein kinase ERECTA"/>
    <property type="match status" value="1"/>
</dbReference>
<dbReference type="KEGG" id="tcc:18594271"/>
<dbReference type="AlphaFoldDB" id="A0AB32UXK4"/>
<keyword evidence="8 13" id="KW-1133">Transmembrane helix</keyword>
<evidence type="ECO:0000256" key="7">
    <source>
        <dbReference type="ARBA" id="ARBA00022737"/>
    </source>
</evidence>
<evidence type="ECO:0000256" key="9">
    <source>
        <dbReference type="ARBA" id="ARBA00023136"/>
    </source>
</evidence>
<dbReference type="Gramene" id="Tc07v2_t009700.1">
    <property type="protein sequence ID" value="Tc07v2_p009700.1"/>
    <property type="gene ID" value="Tc07v2_g009700"/>
</dbReference>
<protein>
    <submittedName>
        <fullName evidence="17">Receptor like protein 30</fullName>
    </submittedName>
</protein>
<evidence type="ECO:0000256" key="5">
    <source>
        <dbReference type="ARBA" id="ARBA00022692"/>
    </source>
</evidence>
<feature type="chain" id="PRO_5044348789" evidence="14">
    <location>
        <begin position="26"/>
        <end position="760"/>
    </location>
</feature>
<evidence type="ECO:0000256" key="13">
    <source>
        <dbReference type="SAM" id="Phobius"/>
    </source>
</evidence>
<feature type="compositionally biased region" description="Pro residues" evidence="12">
    <location>
        <begin position="699"/>
        <end position="710"/>
    </location>
</feature>
<dbReference type="Gene3D" id="3.80.10.10">
    <property type="entry name" value="Ribonuclease Inhibitor"/>
    <property type="match status" value="3"/>
</dbReference>
<keyword evidence="11" id="KW-0325">Glycoprotein</keyword>
<dbReference type="SUPFAM" id="SSF52058">
    <property type="entry name" value="L domain-like"/>
    <property type="match status" value="2"/>
</dbReference>
<feature type="signal peptide" evidence="14">
    <location>
        <begin position="1"/>
        <end position="25"/>
    </location>
</feature>
<comment type="similarity">
    <text evidence="2">Belongs to the RLP family.</text>
</comment>
<keyword evidence="7" id="KW-0677">Repeat</keyword>
<reference evidence="16" key="1">
    <citation type="journal article" date="1997" name="Nucleic Acids Res.">
        <title>tRNAscan-SE: a program for improved detection of transfer RNA genes in genomic sequence.</title>
        <authorList>
            <person name="Lowe T.M."/>
            <person name="Eddy S.R."/>
        </authorList>
    </citation>
    <scope>NUCLEOTIDE SEQUENCE [LARGE SCALE GENOMIC DNA]</scope>
    <source>
        <strain evidence="16">r\B97-61/B2</strain>
    </source>
</reference>